<keyword evidence="2" id="KW-1185">Reference proteome</keyword>
<sequence length="315" mass="35342">MYRSATSLLGLSRAAAMRPQTFARVAFPTTAKRIAPATTTRGYAARASAADVRSSQRMNKAMADLGAKGFSAKEMEKAQSVMHILLPGTFVPLPFSQLSKSPSVLLSYYFNRFKQHARDLATFVGLKFQSMPSFMKRPRVKFHRTQIVPTAKALHRQLAEALASGDKDALRELCTPRLYETLSATISRRKASEKLTWELVRYHGSPSVMSHRVALLPPVGKAPLVQQAVVAITSTQKLGKVEKATGNPIKGSTRVQKQTEYFVITRQLDPNTYEPKKWLVWGNTQATTPEDWEMEQKTMTHMEQQDFAKRRGKRV</sequence>
<dbReference type="Proteomes" id="UP000805649">
    <property type="component" value="Unassembled WGS sequence"/>
</dbReference>
<evidence type="ECO:0000313" key="2">
    <source>
        <dbReference type="Proteomes" id="UP000805649"/>
    </source>
</evidence>
<accession>A0ACC3Z1K9</accession>
<protein>
    <submittedName>
        <fullName evidence="1">Uncharacterized protein</fullName>
    </submittedName>
</protein>
<proteinExistence type="predicted"/>
<evidence type="ECO:0000313" key="1">
    <source>
        <dbReference type="EMBL" id="KAL0937987.1"/>
    </source>
</evidence>
<comment type="caution">
    <text evidence="1">The sequence shown here is derived from an EMBL/GenBank/DDBJ whole genome shotgun (WGS) entry which is preliminary data.</text>
</comment>
<organism evidence="1 2">
    <name type="scientific">Colletotrichum truncatum</name>
    <name type="common">Anthracnose fungus</name>
    <name type="synonym">Colletotrichum capsici</name>
    <dbReference type="NCBI Taxonomy" id="5467"/>
    <lineage>
        <taxon>Eukaryota</taxon>
        <taxon>Fungi</taxon>
        <taxon>Dikarya</taxon>
        <taxon>Ascomycota</taxon>
        <taxon>Pezizomycotina</taxon>
        <taxon>Sordariomycetes</taxon>
        <taxon>Hypocreomycetidae</taxon>
        <taxon>Glomerellales</taxon>
        <taxon>Glomerellaceae</taxon>
        <taxon>Colletotrichum</taxon>
        <taxon>Colletotrichum truncatum species complex</taxon>
    </lineage>
</organism>
<name>A0ACC3Z1K9_COLTU</name>
<reference evidence="1 2" key="1">
    <citation type="journal article" date="2020" name="Phytopathology">
        <title>Genome Sequence Resources of Colletotrichum truncatum, C. plurivorum, C. musicola, and C. sojae: Four Species Pathogenic to Soybean (Glycine max).</title>
        <authorList>
            <person name="Rogerio F."/>
            <person name="Boufleur T.R."/>
            <person name="Ciampi-Guillardi M."/>
            <person name="Sukno S.A."/>
            <person name="Thon M.R."/>
            <person name="Massola Junior N.S."/>
            <person name="Baroncelli R."/>
        </authorList>
    </citation>
    <scope>NUCLEOTIDE SEQUENCE [LARGE SCALE GENOMIC DNA]</scope>
    <source>
        <strain evidence="1 2">CMES1059</strain>
    </source>
</reference>
<dbReference type="EMBL" id="VUJX02000004">
    <property type="protein sequence ID" value="KAL0937987.1"/>
    <property type="molecule type" value="Genomic_DNA"/>
</dbReference>
<gene>
    <name evidence="1" type="ORF">CTRU02_207719</name>
</gene>